<evidence type="ECO:0000256" key="1">
    <source>
        <dbReference type="ARBA" id="ARBA00009924"/>
    </source>
</evidence>
<dbReference type="InterPro" id="IPR022300">
    <property type="entry name" value="PPK2-rel_1"/>
</dbReference>
<comment type="catalytic activity">
    <reaction evidence="5">
        <text>[phosphate](n) + ATP = [phosphate](n+1) + ADP</text>
        <dbReference type="Rhea" id="RHEA:19573"/>
        <dbReference type="Rhea" id="RHEA-COMP:9859"/>
        <dbReference type="Rhea" id="RHEA-COMP:14280"/>
        <dbReference type="ChEBI" id="CHEBI:16838"/>
        <dbReference type="ChEBI" id="CHEBI:30616"/>
        <dbReference type="ChEBI" id="CHEBI:456216"/>
    </reaction>
    <physiologicalReaction direction="right-to-left" evidence="5">
        <dbReference type="Rhea" id="RHEA:19575"/>
    </physiologicalReaction>
</comment>
<dbReference type="PANTHER" id="PTHR34383:SF3">
    <property type="entry name" value="POLYPHOSPHATE:AMP PHOSPHOTRANSFERASE"/>
    <property type="match status" value="1"/>
</dbReference>
<evidence type="ECO:0000256" key="3">
    <source>
        <dbReference type="ARBA" id="ARBA00022777"/>
    </source>
</evidence>
<dbReference type="NCBIfam" id="TIGR03709">
    <property type="entry name" value="PPK2_rel_1"/>
    <property type="match status" value="1"/>
</dbReference>
<dbReference type="GO" id="GO:0006797">
    <property type="term" value="P:polyphosphate metabolic process"/>
    <property type="evidence" value="ECO:0007669"/>
    <property type="project" value="InterPro"/>
</dbReference>
<keyword evidence="4" id="KW-0066">ATP synthesis</keyword>
<evidence type="ECO:0000313" key="8">
    <source>
        <dbReference type="Proteomes" id="UP000241808"/>
    </source>
</evidence>
<feature type="domain" description="Polyphosphate kinase-2-related" evidence="6">
    <location>
        <begin position="37"/>
        <end position="260"/>
    </location>
</feature>
<dbReference type="InterPro" id="IPR027417">
    <property type="entry name" value="P-loop_NTPase"/>
</dbReference>
<dbReference type="EMBL" id="PZZL01000004">
    <property type="protein sequence ID" value="PTM56988.1"/>
    <property type="molecule type" value="Genomic_DNA"/>
</dbReference>
<comment type="caution">
    <text evidence="7">The sequence shown here is derived from an EMBL/GenBank/DDBJ whole genome shotgun (WGS) entry which is preliminary data.</text>
</comment>
<dbReference type="AlphaFoldDB" id="A0A2T4Z517"/>
<gene>
    <name evidence="7" type="ORF">C8P69_10434</name>
</gene>
<dbReference type="RefSeq" id="WP_108176655.1">
    <property type="nucleotide sequence ID" value="NZ_PZZL01000004.1"/>
</dbReference>
<dbReference type="PIRSF" id="PIRSF028756">
    <property type="entry name" value="PPK2_prd"/>
    <property type="match status" value="1"/>
</dbReference>
<sequence>MQQSCPKHLKHLVVKPGSKVDLGDIDPRDVDCLGKEEAVRTKLEEDVVAIDALQDRLYAEGKRALLVVLQGTDTSGKDGTIRGVFNTTGPLGVTVTAFKRPSEEELAHDFLWRVHLAAPRRGTIGIFNRSHYEDVLVGRVRKLAPKEVIEQRYDQINDFERILAENGTVILKFMLHISKKEQAERLQERLDDKTKNWKFNAGDLEDRKLWDEYQKAYETALARCSTDHAPWHIVPADRKWARNAIIAAIVRDTLEAMDPQYPKMPWKPSDFRIE</sequence>
<dbReference type="Proteomes" id="UP000241808">
    <property type="component" value="Unassembled WGS sequence"/>
</dbReference>
<dbReference type="SUPFAM" id="SSF52540">
    <property type="entry name" value="P-loop containing nucleoside triphosphate hydrolases"/>
    <property type="match status" value="1"/>
</dbReference>
<evidence type="ECO:0000259" key="6">
    <source>
        <dbReference type="Pfam" id="PF03976"/>
    </source>
</evidence>
<evidence type="ECO:0000256" key="5">
    <source>
        <dbReference type="ARBA" id="ARBA00024500"/>
    </source>
</evidence>
<dbReference type="GO" id="GO:0008976">
    <property type="term" value="F:polyphosphate kinase activity"/>
    <property type="evidence" value="ECO:0007669"/>
    <property type="project" value="InterPro"/>
</dbReference>
<evidence type="ECO:0000256" key="4">
    <source>
        <dbReference type="ARBA" id="ARBA00023310"/>
    </source>
</evidence>
<dbReference type="GO" id="GO:0006754">
    <property type="term" value="P:ATP biosynthetic process"/>
    <property type="evidence" value="ECO:0007669"/>
    <property type="project" value="UniProtKB-KW"/>
</dbReference>
<proteinExistence type="inferred from homology"/>
<dbReference type="PANTHER" id="PTHR34383">
    <property type="entry name" value="POLYPHOSPHATE:AMP PHOSPHOTRANSFERASE-RELATED"/>
    <property type="match status" value="1"/>
</dbReference>
<keyword evidence="8" id="KW-1185">Reference proteome</keyword>
<protein>
    <submittedName>
        <fullName evidence="7">PPK2 family polyphosphate:nucleotide phosphotransferase</fullName>
    </submittedName>
</protein>
<dbReference type="OrthoDB" id="9775224at2"/>
<name>A0A2T4Z517_9HYPH</name>
<organism evidence="7 8">
    <name type="scientific">Phreatobacter oligotrophus</name>
    <dbReference type="NCBI Taxonomy" id="1122261"/>
    <lineage>
        <taxon>Bacteria</taxon>
        <taxon>Pseudomonadati</taxon>
        <taxon>Pseudomonadota</taxon>
        <taxon>Alphaproteobacteria</taxon>
        <taxon>Hyphomicrobiales</taxon>
        <taxon>Phreatobacteraceae</taxon>
        <taxon>Phreatobacter</taxon>
    </lineage>
</organism>
<evidence type="ECO:0000256" key="2">
    <source>
        <dbReference type="ARBA" id="ARBA00022679"/>
    </source>
</evidence>
<dbReference type="InterPro" id="IPR016898">
    <property type="entry name" value="Polyphosphate_phosphotransfera"/>
</dbReference>
<keyword evidence="2 7" id="KW-0808">Transferase</keyword>
<comment type="similarity">
    <text evidence="1">Belongs to the polyphosphate kinase 2 (PPK2) family. Class I subfamily.</text>
</comment>
<dbReference type="InterPro" id="IPR022488">
    <property type="entry name" value="PPK2-related"/>
</dbReference>
<evidence type="ECO:0000313" key="7">
    <source>
        <dbReference type="EMBL" id="PTM56988.1"/>
    </source>
</evidence>
<dbReference type="Pfam" id="PF03976">
    <property type="entry name" value="PPK2"/>
    <property type="match status" value="1"/>
</dbReference>
<keyword evidence="3" id="KW-0418">Kinase</keyword>
<accession>A0A2T4Z517</accession>
<dbReference type="Gene3D" id="3.40.50.300">
    <property type="entry name" value="P-loop containing nucleotide triphosphate hydrolases"/>
    <property type="match status" value="1"/>
</dbReference>
<reference evidence="7 8" key="1">
    <citation type="submission" date="2018-04" db="EMBL/GenBank/DDBJ databases">
        <title>Genomic Encyclopedia of Archaeal and Bacterial Type Strains, Phase II (KMG-II): from individual species to whole genera.</title>
        <authorList>
            <person name="Goeker M."/>
        </authorList>
    </citation>
    <scope>NUCLEOTIDE SEQUENCE [LARGE SCALE GENOMIC DNA]</scope>
    <source>
        <strain evidence="7 8">DSM 25521</strain>
    </source>
</reference>